<evidence type="ECO:0000256" key="2">
    <source>
        <dbReference type="ARBA" id="ARBA00023315"/>
    </source>
</evidence>
<evidence type="ECO:0000256" key="1">
    <source>
        <dbReference type="ARBA" id="ARBA00022679"/>
    </source>
</evidence>
<keyword evidence="2" id="KW-0012">Acyltransferase</keyword>
<dbReference type="InterPro" id="IPR002912">
    <property type="entry name" value="ACT_dom"/>
</dbReference>
<dbReference type="CDD" id="cd04301">
    <property type="entry name" value="NAT_SF"/>
    <property type="match status" value="1"/>
</dbReference>
<evidence type="ECO:0000313" key="5">
    <source>
        <dbReference type="EMBL" id="QBR92149.1"/>
    </source>
</evidence>
<dbReference type="PANTHER" id="PTHR43877:SF1">
    <property type="entry name" value="ACETYLTRANSFERASE"/>
    <property type="match status" value="1"/>
</dbReference>
<dbReference type="SUPFAM" id="SSF55729">
    <property type="entry name" value="Acyl-CoA N-acyltransferases (Nat)"/>
    <property type="match status" value="1"/>
</dbReference>
<dbReference type="OrthoDB" id="5516749at2"/>
<dbReference type="InterPro" id="IPR016181">
    <property type="entry name" value="Acyl_CoA_acyltransferase"/>
</dbReference>
<dbReference type="PROSITE" id="PS51186">
    <property type="entry name" value="GNAT"/>
    <property type="match status" value="1"/>
</dbReference>
<protein>
    <submittedName>
        <fullName evidence="5">GNAT family N-acetyltransferase</fullName>
    </submittedName>
</protein>
<proteinExistence type="predicted"/>
<reference evidence="5 6" key="1">
    <citation type="submission" date="2019-03" db="EMBL/GenBank/DDBJ databases">
        <title>Three New Species of Nocardioides, Nocardioides euryhalodurans sp. nov., Nocardioides seonyuensis sp. nov. and Nocardioides eburneoflavus sp. nov., Iolated from Soil.</title>
        <authorList>
            <person name="Roh S.G."/>
            <person name="Lee C."/>
            <person name="Kim M.-K."/>
            <person name="Kim S.B."/>
        </authorList>
    </citation>
    <scope>NUCLEOTIDE SEQUENCE [LARGE SCALE GENOMIC DNA]</scope>
    <source>
        <strain evidence="5 6">MMS17-SY117</strain>
    </source>
</reference>
<dbReference type="KEGG" id="noy:EXE57_07525"/>
<name>A0A4P7GK37_9ACTN</name>
<sequence>MLWRVRTTLHDRPGALADLASGCGRAGVNILGLQIFPGVDRVTDELVLRTPEGWGLGDLVALVESAGGTSVSALPCTEAALGDQPTRYVVAARSILEAPASFPDVAARLFDAEPDAAGEGDLMDLEVDDVSVQLRRTAAFTGTELARGAALAALVTEVLHQRHAPRRDPDAVEESATTYVVAVGRVSALVDGAPVGDASWHRVEGEEPAACRLELAVDPAWRRRGIGSGLLREAALAAFAEGVEELVVRTAADNQAVLPLVLGTGMRGRIRMAADELTVRIPIRQLSGAR</sequence>
<evidence type="ECO:0000313" key="6">
    <source>
        <dbReference type="Proteomes" id="UP000294894"/>
    </source>
</evidence>
<dbReference type="PROSITE" id="PS51671">
    <property type="entry name" value="ACT"/>
    <property type="match status" value="1"/>
</dbReference>
<evidence type="ECO:0000259" key="3">
    <source>
        <dbReference type="PROSITE" id="PS51186"/>
    </source>
</evidence>
<dbReference type="InterPro" id="IPR045865">
    <property type="entry name" value="ACT-like_dom_sf"/>
</dbReference>
<keyword evidence="1 5" id="KW-0808">Transferase</keyword>
<gene>
    <name evidence="5" type="ORF">EXE57_07525</name>
</gene>
<dbReference type="Proteomes" id="UP000294894">
    <property type="component" value="Chromosome"/>
</dbReference>
<dbReference type="CDD" id="cd02116">
    <property type="entry name" value="ACT"/>
    <property type="match status" value="1"/>
</dbReference>
<dbReference type="PANTHER" id="PTHR43877">
    <property type="entry name" value="AMINOALKYLPHOSPHONATE N-ACETYLTRANSFERASE-RELATED-RELATED"/>
    <property type="match status" value="1"/>
</dbReference>
<accession>A0A4P7GK37</accession>
<keyword evidence="6" id="KW-1185">Reference proteome</keyword>
<dbReference type="EMBL" id="CP038267">
    <property type="protein sequence ID" value="QBR92149.1"/>
    <property type="molecule type" value="Genomic_DNA"/>
</dbReference>
<dbReference type="AlphaFoldDB" id="A0A4P7GK37"/>
<organism evidence="5 6">
    <name type="scientific">Nocardioides euryhalodurans</name>
    <dbReference type="NCBI Taxonomy" id="2518370"/>
    <lineage>
        <taxon>Bacteria</taxon>
        <taxon>Bacillati</taxon>
        <taxon>Actinomycetota</taxon>
        <taxon>Actinomycetes</taxon>
        <taxon>Propionibacteriales</taxon>
        <taxon>Nocardioidaceae</taxon>
        <taxon>Nocardioides</taxon>
    </lineage>
</organism>
<feature type="domain" description="ACT" evidence="4">
    <location>
        <begin position="4"/>
        <end position="85"/>
    </location>
</feature>
<dbReference type="Pfam" id="PF00583">
    <property type="entry name" value="Acetyltransf_1"/>
    <property type="match status" value="1"/>
</dbReference>
<dbReference type="Gene3D" id="3.40.630.30">
    <property type="match status" value="1"/>
</dbReference>
<dbReference type="InterPro" id="IPR050832">
    <property type="entry name" value="Bact_Acetyltransf"/>
</dbReference>
<evidence type="ECO:0000259" key="4">
    <source>
        <dbReference type="PROSITE" id="PS51671"/>
    </source>
</evidence>
<dbReference type="Pfam" id="PF01842">
    <property type="entry name" value="ACT"/>
    <property type="match status" value="1"/>
</dbReference>
<dbReference type="RefSeq" id="WP_135075851.1">
    <property type="nucleotide sequence ID" value="NZ_CP038267.1"/>
</dbReference>
<dbReference type="SUPFAM" id="SSF55021">
    <property type="entry name" value="ACT-like"/>
    <property type="match status" value="1"/>
</dbReference>
<dbReference type="InterPro" id="IPR000182">
    <property type="entry name" value="GNAT_dom"/>
</dbReference>
<feature type="domain" description="N-acetyltransferase" evidence="3">
    <location>
        <begin position="149"/>
        <end position="284"/>
    </location>
</feature>
<dbReference type="GO" id="GO:0016747">
    <property type="term" value="F:acyltransferase activity, transferring groups other than amino-acyl groups"/>
    <property type="evidence" value="ECO:0007669"/>
    <property type="project" value="InterPro"/>
</dbReference>